<dbReference type="InterPro" id="IPR006047">
    <property type="entry name" value="GH13_cat_dom"/>
</dbReference>
<dbReference type="Proteomes" id="UP000076587">
    <property type="component" value="Unassembled WGS sequence"/>
</dbReference>
<dbReference type="InterPro" id="IPR004193">
    <property type="entry name" value="Glyco_hydro_13_N"/>
</dbReference>
<dbReference type="OrthoDB" id="3236218at2"/>
<dbReference type="Pfam" id="PF00128">
    <property type="entry name" value="Alpha-amylase"/>
    <property type="match status" value="1"/>
</dbReference>
<dbReference type="CDD" id="cd02856">
    <property type="entry name" value="E_set_GDE_Isoamylase_N"/>
    <property type="match status" value="1"/>
</dbReference>
<dbReference type="GO" id="GO:0005980">
    <property type="term" value="P:glycogen catabolic process"/>
    <property type="evidence" value="ECO:0007669"/>
    <property type="project" value="InterPro"/>
</dbReference>
<dbReference type="GO" id="GO:0004135">
    <property type="term" value="F:amylo-alpha-1,6-glucosidase activity"/>
    <property type="evidence" value="ECO:0007669"/>
    <property type="project" value="InterPro"/>
</dbReference>
<dbReference type="PATRIC" id="fig|1365253.3.peg.1993"/>
<dbReference type="InterPro" id="IPR044505">
    <property type="entry name" value="GlgX_Isoamylase_N_E_set"/>
</dbReference>
<evidence type="ECO:0000313" key="6">
    <source>
        <dbReference type="Proteomes" id="UP000076587"/>
    </source>
</evidence>
<dbReference type="NCBIfam" id="TIGR02100">
    <property type="entry name" value="glgX_debranch"/>
    <property type="match status" value="1"/>
</dbReference>
<keyword evidence="3" id="KW-0326">Glycosidase</keyword>
<sequence length="687" mass="77755">MLKTKLGCTYPLGNSVHAEGVNFAVYAPSASEVTLCLFAGQVASEFAQIKMNKREGGLWTLFVEAAREGALYGYRVDGDYDLAEGLFFNKNKLLLDPYCMDFQGEFTWSERHYCHLPVGEFNVNDNAIDMPKSRVFSPKPYKGNRPNTSWQDTFIYECHVKGATQTLDTIAAKKRGTFLGLCEQSFITHLQQLGVTAIELLPVQAFISEQFLTTKGLQNYWGYNTLSFFVPHKAYCVEGNITDFQQMVATLHEHNIEVIIDVVYNHTAESGIDGPMLSMRGLHNWGYYRMLQAPESVYINDTGCGNTINIDDPITLRLVIDSLRYWVQYMGVDGFRFDLATILGRSNEGFNAQHAFFQAVSQDPVLTQVKLIAEPWDVGPGGYQLGAFPSPWREWNDKYRDVVRRFWRGDSSTLPELAKRIHGSNDLFEHNLRGPLNSINFLTSHDGFSLSDWVSYEHKHNDPNGESNCDGHSENYSFNCGVEGPTDDPDVISKRRKLQINALVTLFMSKGVPMICAGTELNHSQNGNNNAYCQDNETSWLDWQNMSETQNLINPISSLMKIRSQLSTFKHPFFVHAEDVRFAVLWYNKCGQIMSDMDWHDEGNKTLIYVLADYVESSSVLVILHADAMEIEIQLPDPPFSSCWEAVYSSEDNFQEGQFPNSFALTGQSAWILLSHNEETTNGSEKV</sequence>
<dbReference type="EMBL" id="AUXT01000149">
    <property type="protein sequence ID" value="KZN48061.1"/>
    <property type="molecule type" value="Genomic_DNA"/>
</dbReference>
<dbReference type="InterPro" id="IPR013783">
    <property type="entry name" value="Ig-like_fold"/>
</dbReference>
<dbReference type="InterPro" id="IPR014756">
    <property type="entry name" value="Ig_E-set"/>
</dbReference>
<comment type="similarity">
    <text evidence="1">Belongs to the glycosyl hydrolase 13 family.</text>
</comment>
<accession>A0A167CTX6</accession>
<protein>
    <recommendedName>
        <fullName evidence="4">Glycosyl hydrolase family 13 catalytic domain-containing protein</fullName>
    </recommendedName>
</protein>
<dbReference type="CDD" id="cd11326">
    <property type="entry name" value="AmyAc_Glg_debranch"/>
    <property type="match status" value="1"/>
</dbReference>
<comment type="caution">
    <text evidence="5">The sequence shown here is derived from an EMBL/GenBank/DDBJ whole genome shotgun (WGS) entry which is preliminary data.</text>
</comment>
<proteinExistence type="inferred from homology"/>
<dbReference type="SUPFAM" id="SSF51445">
    <property type="entry name" value="(Trans)glycosidases"/>
    <property type="match status" value="1"/>
</dbReference>
<gene>
    <name evidence="5" type="ORF">N482_08675</name>
</gene>
<feature type="domain" description="Glycosyl hydrolase family 13 catalytic" evidence="4">
    <location>
        <begin position="165"/>
        <end position="563"/>
    </location>
</feature>
<evidence type="ECO:0000259" key="4">
    <source>
        <dbReference type="SMART" id="SM00642"/>
    </source>
</evidence>
<dbReference type="Gene3D" id="2.60.40.10">
    <property type="entry name" value="Immunoglobulins"/>
    <property type="match status" value="1"/>
</dbReference>
<dbReference type="RefSeq" id="WP_063376733.1">
    <property type="nucleotide sequence ID" value="NZ_AUXT01000149.1"/>
</dbReference>
<keyword evidence="2" id="KW-0378">Hydrolase</keyword>
<reference evidence="5 6" key="1">
    <citation type="submission" date="2013-07" db="EMBL/GenBank/DDBJ databases">
        <title>Comparative Genomic and Metabolomic Analysis of Twelve Strains of Pseudoalteromonas luteoviolacea.</title>
        <authorList>
            <person name="Vynne N.G."/>
            <person name="Mansson M."/>
            <person name="Gram L."/>
        </authorList>
    </citation>
    <scope>NUCLEOTIDE SEQUENCE [LARGE SCALE GENOMIC DNA]</scope>
    <source>
        <strain evidence="5 6">NCIMB 1942</strain>
    </source>
</reference>
<dbReference type="SUPFAM" id="SSF81296">
    <property type="entry name" value="E set domains"/>
    <property type="match status" value="1"/>
</dbReference>
<dbReference type="Gene3D" id="2.60.40.1180">
    <property type="entry name" value="Golgi alpha-mannosidase II"/>
    <property type="match status" value="1"/>
</dbReference>
<dbReference type="InterPro" id="IPR013780">
    <property type="entry name" value="Glyco_hydro_b"/>
</dbReference>
<evidence type="ECO:0000256" key="1">
    <source>
        <dbReference type="ARBA" id="ARBA00008061"/>
    </source>
</evidence>
<evidence type="ECO:0000256" key="3">
    <source>
        <dbReference type="ARBA" id="ARBA00023295"/>
    </source>
</evidence>
<evidence type="ECO:0000256" key="2">
    <source>
        <dbReference type="ARBA" id="ARBA00022801"/>
    </source>
</evidence>
<dbReference type="PANTHER" id="PTHR43002">
    <property type="entry name" value="GLYCOGEN DEBRANCHING ENZYME"/>
    <property type="match status" value="1"/>
</dbReference>
<dbReference type="InterPro" id="IPR011837">
    <property type="entry name" value="Glycogen_debranch_GlgX"/>
</dbReference>
<dbReference type="Pfam" id="PF02922">
    <property type="entry name" value="CBM_48"/>
    <property type="match status" value="1"/>
</dbReference>
<name>A0A167CTX6_9GAMM</name>
<dbReference type="AlphaFoldDB" id="A0A167CTX6"/>
<dbReference type="SMART" id="SM00642">
    <property type="entry name" value="Aamy"/>
    <property type="match status" value="1"/>
</dbReference>
<evidence type="ECO:0000313" key="5">
    <source>
        <dbReference type="EMBL" id="KZN48061.1"/>
    </source>
</evidence>
<dbReference type="InterPro" id="IPR017853">
    <property type="entry name" value="GH"/>
</dbReference>
<organism evidence="5 6">
    <name type="scientific">Pseudoalteromonas luteoviolacea NCIMB 1942</name>
    <dbReference type="NCBI Taxonomy" id="1365253"/>
    <lineage>
        <taxon>Bacteria</taxon>
        <taxon>Pseudomonadati</taxon>
        <taxon>Pseudomonadota</taxon>
        <taxon>Gammaproteobacteria</taxon>
        <taxon>Alteromonadales</taxon>
        <taxon>Pseudoalteromonadaceae</taxon>
        <taxon>Pseudoalteromonas</taxon>
    </lineage>
</organism>
<dbReference type="SUPFAM" id="SSF51011">
    <property type="entry name" value="Glycosyl hydrolase domain"/>
    <property type="match status" value="1"/>
</dbReference>
<dbReference type="Gene3D" id="3.20.20.80">
    <property type="entry name" value="Glycosidases"/>
    <property type="match status" value="1"/>
</dbReference>